<dbReference type="GO" id="GO:0008610">
    <property type="term" value="P:lipid biosynthetic process"/>
    <property type="evidence" value="ECO:0007669"/>
    <property type="project" value="InterPro"/>
</dbReference>
<evidence type="ECO:0000256" key="1">
    <source>
        <dbReference type="ARBA" id="ARBA00004370"/>
    </source>
</evidence>
<feature type="transmembrane region" description="Helical" evidence="6">
    <location>
        <begin position="195"/>
        <end position="213"/>
    </location>
</feature>
<keyword evidence="9" id="KW-1185">Reference proteome</keyword>
<dbReference type="EMBL" id="WVTB01000010">
    <property type="protein sequence ID" value="KAF3810667.1"/>
    <property type="molecule type" value="Genomic_DNA"/>
</dbReference>
<evidence type="ECO:0000313" key="9">
    <source>
        <dbReference type="Proteomes" id="UP000613401"/>
    </source>
</evidence>
<keyword evidence="4 6" id="KW-0472">Membrane</keyword>
<dbReference type="GO" id="GO:0016020">
    <property type="term" value="C:membrane"/>
    <property type="evidence" value="ECO:0007669"/>
    <property type="project" value="UniProtKB-SubCell"/>
</dbReference>
<feature type="transmembrane region" description="Helical" evidence="6">
    <location>
        <begin position="110"/>
        <end position="134"/>
    </location>
</feature>
<name>A0A8H4CVB7_COLGL</name>
<organism evidence="8 9">
    <name type="scientific">Colletotrichum gloeosporioides</name>
    <name type="common">Anthracnose fungus</name>
    <name type="synonym">Glomerella cingulata</name>
    <dbReference type="NCBI Taxonomy" id="474922"/>
    <lineage>
        <taxon>Eukaryota</taxon>
        <taxon>Fungi</taxon>
        <taxon>Dikarya</taxon>
        <taxon>Ascomycota</taxon>
        <taxon>Pezizomycotina</taxon>
        <taxon>Sordariomycetes</taxon>
        <taxon>Hypocreomycetidae</taxon>
        <taxon>Glomerellales</taxon>
        <taxon>Glomerellaceae</taxon>
        <taxon>Colletotrichum</taxon>
        <taxon>Colletotrichum gloeosporioides species complex</taxon>
    </lineage>
</organism>
<evidence type="ECO:0000313" key="8">
    <source>
        <dbReference type="EMBL" id="KAF3810667.1"/>
    </source>
</evidence>
<evidence type="ECO:0000256" key="6">
    <source>
        <dbReference type="SAM" id="Phobius"/>
    </source>
</evidence>
<keyword evidence="2 6" id="KW-0812">Transmembrane</keyword>
<feature type="domain" description="Fatty acid hydroxylase" evidence="7">
    <location>
        <begin position="199"/>
        <end position="324"/>
    </location>
</feature>
<evidence type="ECO:0000256" key="4">
    <source>
        <dbReference type="ARBA" id="ARBA00023136"/>
    </source>
</evidence>
<comment type="subcellular location">
    <subcellularLocation>
        <location evidence="1">Membrane</location>
    </subcellularLocation>
</comment>
<protein>
    <submittedName>
        <fullName evidence="8">Putative Delta(7)-sterol 5(6)-desaturase</fullName>
    </submittedName>
</protein>
<keyword evidence="3 6" id="KW-1133">Transmembrane helix</keyword>
<feature type="region of interest" description="Disordered" evidence="5">
    <location>
        <begin position="358"/>
        <end position="377"/>
    </location>
</feature>
<evidence type="ECO:0000256" key="3">
    <source>
        <dbReference type="ARBA" id="ARBA00022989"/>
    </source>
</evidence>
<feature type="transmembrane region" description="Helical" evidence="6">
    <location>
        <begin position="267"/>
        <end position="284"/>
    </location>
</feature>
<reference evidence="8" key="1">
    <citation type="journal article" date="2020" name="Phytopathology">
        <title>Genome sequence and comparative analysis of Colletotrichum gloeosporioides isolated from Liriodendron leaves.</title>
        <authorList>
            <person name="Fu F.F."/>
            <person name="Hao Z."/>
            <person name="Wang P."/>
            <person name="Lu Y."/>
            <person name="Xue L.J."/>
            <person name="Wei G."/>
            <person name="Tian Y."/>
            <person name="Baishi H."/>
            <person name="Xu H."/>
            <person name="Shi J."/>
            <person name="Cheng T."/>
            <person name="Wang G."/>
            <person name="Yi Y."/>
            <person name="Chen J."/>
        </authorList>
    </citation>
    <scope>NUCLEOTIDE SEQUENCE</scope>
    <source>
        <strain evidence="8">Lc1</strain>
    </source>
</reference>
<reference evidence="8" key="2">
    <citation type="submission" date="2020-03" db="EMBL/GenBank/DDBJ databases">
        <authorList>
            <person name="Fu F.-F."/>
            <person name="Chen J."/>
        </authorList>
    </citation>
    <scope>NUCLEOTIDE SEQUENCE</scope>
    <source>
        <strain evidence="8">Lc1</strain>
    </source>
</reference>
<dbReference type="PANTHER" id="PTHR11863">
    <property type="entry name" value="STEROL DESATURASE"/>
    <property type="match status" value="1"/>
</dbReference>
<dbReference type="InterPro" id="IPR050307">
    <property type="entry name" value="Sterol_Desaturase_Related"/>
</dbReference>
<dbReference type="InterPro" id="IPR006694">
    <property type="entry name" value="Fatty_acid_hydroxylase"/>
</dbReference>
<dbReference type="GeneID" id="69013723"/>
<evidence type="ECO:0000256" key="5">
    <source>
        <dbReference type="SAM" id="MobiDB-lite"/>
    </source>
</evidence>
<comment type="caution">
    <text evidence="8">The sequence shown here is derived from an EMBL/GenBank/DDBJ whole genome shotgun (WGS) entry which is preliminary data.</text>
</comment>
<feature type="non-terminal residue" evidence="8">
    <location>
        <position position="1"/>
    </location>
</feature>
<sequence>PFLLFLSLSSPKHRQLVVNPFRDLSSASDLAMDIVLEVVDTFVGDRIYASLLPASAAPYDFPHTAANATAQPLSTWQYKPATHWLHLEPSEAAYMSAWPRDNMYRQFTSLFLVTWIFGLLNYFVFATLSYIFIFDKKTFNHPKFLKNQVWLEMKQANKAMPIMSLCTAITFLAEVRGFCKLYDTTEEGPGRWYDWAQFPLFILFTDLCIYWIHRWLHLPSVYKHLHKPHHKWIMPSPYASHAFHPLDGFAQSIPYHVYPMLFPLQKMAYVALFMFINFWTILIHDGEYITDNPIINGSACHTAHHLYFNYNYGQFTTLWDRLGGSYRKPDLAWFNKQTKMSEETWKSGIKDMEKIQKEVEGDDDRQYGASVDQKKKN</sequence>
<accession>A0A8H4CVB7</accession>
<dbReference type="GO" id="GO:0016491">
    <property type="term" value="F:oxidoreductase activity"/>
    <property type="evidence" value="ECO:0007669"/>
    <property type="project" value="InterPro"/>
</dbReference>
<gene>
    <name evidence="8" type="ORF">GCG54_00006575</name>
</gene>
<evidence type="ECO:0000256" key="2">
    <source>
        <dbReference type="ARBA" id="ARBA00022692"/>
    </source>
</evidence>
<evidence type="ECO:0000259" key="7">
    <source>
        <dbReference type="Pfam" id="PF04116"/>
    </source>
</evidence>
<dbReference type="Pfam" id="PF04116">
    <property type="entry name" value="FA_hydroxylase"/>
    <property type="match status" value="1"/>
</dbReference>
<dbReference type="RefSeq" id="XP_045269826.1">
    <property type="nucleotide sequence ID" value="XM_045406574.1"/>
</dbReference>
<dbReference type="Proteomes" id="UP000613401">
    <property type="component" value="Unassembled WGS sequence"/>
</dbReference>
<dbReference type="AlphaFoldDB" id="A0A8H4CVB7"/>
<proteinExistence type="predicted"/>
<dbReference type="GO" id="GO:0005506">
    <property type="term" value="F:iron ion binding"/>
    <property type="evidence" value="ECO:0007669"/>
    <property type="project" value="InterPro"/>
</dbReference>